<dbReference type="RefSeq" id="WP_013809620.1">
    <property type="nucleotide sequence ID" value="NC_015565.1"/>
</dbReference>
<name>F6B703_DESCC</name>
<dbReference type="InterPro" id="IPR014048">
    <property type="entry name" value="MethylDNA_cys_MeTrfase_DNA-bd"/>
</dbReference>
<accession>F6B703</accession>
<sequence>MQVQYIHTTLGWSAAAWQDSQLAGITLPCTDKEAALTALASYLKLDAKSLAGENLAKPDKFQQHLEESLLQYFAGKPVTFNLPISWQRVTPFQQRVLKVVAAIPYGESLTYGEIARIIGCPRGPRAVGGAVGANPWLLVVPCHRVLARERGLGGFGCGLAWKKRLLEIEGISYKE</sequence>
<keyword evidence="11" id="KW-1185">Reference proteome</keyword>
<gene>
    <name evidence="10" type="ordered locus">Desca_0435</name>
</gene>
<dbReference type="InterPro" id="IPR036388">
    <property type="entry name" value="WH-like_DNA-bd_sf"/>
</dbReference>
<dbReference type="SUPFAM" id="SSF46767">
    <property type="entry name" value="Methylated DNA-protein cysteine methyltransferase, C-terminal domain"/>
    <property type="match status" value="1"/>
</dbReference>
<dbReference type="InterPro" id="IPR036217">
    <property type="entry name" value="MethylDNA_cys_MeTrfase_DNAb"/>
</dbReference>
<dbReference type="GO" id="GO:0032259">
    <property type="term" value="P:methylation"/>
    <property type="evidence" value="ECO:0007669"/>
    <property type="project" value="UniProtKB-KW"/>
</dbReference>
<evidence type="ECO:0000256" key="7">
    <source>
        <dbReference type="ARBA" id="ARBA00023204"/>
    </source>
</evidence>
<dbReference type="AlphaFoldDB" id="F6B703"/>
<dbReference type="Pfam" id="PF01035">
    <property type="entry name" value="DNA_binding_1"/>
    <property type="match status" value="1"/>
</dbReference>
<dbReference type="NCBIfam" id="TIGR00589">
    <property type="entry name" value="ogt"/>
    <property type="match status" value="1"/>
</dbReference>
<proteinExistence type="inferred from homology"/>
<dbReference type="Gene3D" id="1.10.10.10">
    <property type="entry name" value="Winged helix-like DNA-binding domain superfamily/Winged helix DNA-binding domain"/>
    <property type="match status" value="1"/>
</dbReference>
<evidence type="ECO:0000256" key="2">
    <source>
        <dbReference type="ARBA" id="ARBA00008711"/>
    </source>
</evidence>
<dbReference type="KEGG" id="dca:Desca_0435"/>
<dbReference type="EC" id="2.1.1.63" evidence="3"/>
<evidence type="ECO:0000313" key="10">
    <source>
        <dbReference type="EMBL" id="AEF93328.1"/>
    </source>
</evidence>
<organism evidence="10 11">
    <name type="scientific">Desulfotomaculum nigrificans (strain DSM 14880 / VKM B-2319 / CO-1-SRB)</name>
    <name type="common">Desulfotomaculum carboxydivorans</name>
    <dbReference type="NCBI Taxonomy" id="868595"/>
    <lineage>
        <taxon>Bacteria</taxon>
        <taxon>Bacillati</taxon>
        <taxon>Bacillota</taxon>
        <taxon>Clostridia</taxon>
        <taxon>Eubacteriales</taxon>
        <taxon>Desulfotomaculaceae</taxon>
        <taxon>Desulfotomaculum</taxon>
    </lineage>
</organism>
<reference evidence="10" key="1">
    <citation type="submission" date="2011-05" db="EMBL/GenBank/DDBJ databases">
        <title>Complete sequence of Desulfotomaculum carboxydivorans CO-1-SRB.</title>
        <authorList>
            <consortium name="US DOE Joint Genome Institute"/>
            <person name="Lucas S."/>
            <person name="Han J."/>
            <person name="Lapidus A."/>
            <person name="Cheng J.-F."/>
            <person name="Goodwin L."/>
            <person name="Pitluck S."/>
            <person name="Peters L."/>
            <person name="Mikhailova N."/>
            <person name="Lu M."/>
            <person name="Han C."/>
            <person name="Tapia R."/>
            <person name="Land M."/>
            <person name="Hauser L."/>
            <person name="Kyrpides N."/>
            <person name="Ivanova N."/>
            <person name="Pagani I."/>
            <person name="Stams A."/>
            <person name="Plugge C."/>
            <person name="Muyzer G."/>
            <person name="Kuever J."/>
            <person name="Parshina S."/>
            <person name="Ivanova A."/>
            <person name="Nazina T."/>
            <person name="Woyke T."/>
        </authorList>
    </citation>
    <scope>NUCLEOTIDE SEQUENCE [LARGE SCALE GENOMIC DNA]</scope>
    <source>
        <strain evidence="10">CO-1-SRB</strain>
    </source>
</reference>
<evidence type="ECO:0000313" key="11">
    <source>
        <dbReference type="Proteomes" id="UP000009226"/>
    </source>
</evidence>
<dbReference type="GO" id="GO:0003908">
    <property type="term" value="F:methylated-DNA-[protein]-cysteine S-methyltransferase activity"/>
    <property type="evidence" value="ECO:0007669"/>
    <property type="project" value="UniProtKB-EC"/>
</dbReference>
<keyword evidence="6" id="KW-0227">DNA damage</keyword>
<dbReference type="InterPro" id="IPR001497">
    <property type="entry name" value="MethylDNA_cys_MeTrfase_AS"/>
</dbReference>
<evidence type="ECO:0000256" key="8">
    <source>
        <dbReference type="ARBA" id="ARBA00049348"/>
    </source>
</evidence>
<dbReference type="EMBL" id="CP002736">
    <property type="protein sequence ID" value="AEF93328.1"/>
    <property type="molecule type" value="Genomic_DNA"/>
</dbReference>
<evidence type="ECO:0000256" key="1">
    <source>
        <dbReference type="ARBA" id="ARBA00001286"/>
    </source>
</evidence>
<comment type="similarity">
    <text evidence="2">Belongs to the MGMT family.</text>
</comment>
<evidence type="ECO:0000256" key="5">
    <source>
        <dbReference type="ARBA" id="ARBA00022679"/>
    </source>
</evidence>
<dbReference type="HOGENOM" id="CLU_000445_52_2_9"/>
<dbReference type="PANTHER" id="PTHR10815">
    <property type="entry name" value="METHYLATED-DNA--PROTEIN-CYSTEINE METHYLTRANSFERASE"/>
    <property type="match status" value="1"/>
</dbReference>
<dbReference type="PROSITE" id="PS00374">
    <property type="entry name" value="MGMT"/>
    <property type="match status" value="1"/>
</dbReference>
<keyword evidence="7" id="KW-0234">DNA repair</keyword>
<dbReference type="Proteomes" id="UP000009226">
    <property type="component" value="Chromosome"/>
</dbReference>
<evidence type="ECO:0000256" key="3">
    <source>
        <dbReference type="ARBA" id="ARBA00011918"/>
    </source>
</evidence>
<evidence type="ECO:0000256" key="6">
    <source>
        <dbReference type="ARBA" id="ARBA00022763"/>
    </source>
</evidence>
<evidence type="ECO:0000259" key="9">
    <source>
        <dbReference type="Pfam" id="PF01035"/>
    </source>
</evidence>
<dbReference type="STRING" id="868595.Desca_0435"/>
<dbReference type="CDD" id="cd06445">
    <property type="entry name" value="ATase"/>
    <property type="match status" value="1"/>
</dbReference>
<feature type="domain" description="Methylated-DNA-[protein]-cysteine S-methyltransferase DNA binding" evidence="9">
    <location>
        <begin position="91"/>
        <end position="171"/>
    </location>
</feature>
<dbReference type="eggNOG" id="COG0350">
    <property type="taxonomic scope" value="Bacteria"/>
</dbReference>
<comment type="catalytic activity">
    <reaction evidence="8">
        <text>a 6-O-methyl-2'-deoxyguanosine in DNA + L-cysteinyl-[protein] = S-methyl-L-cysteinyl-[protein] + a 2'-deoxyguanosine in DNA</text>
        <dbReference type="Rhea" id="RHEA:24000"/>
        <dbReference type="Rhea" id="RHEA-COMP:10131"/>
        <dbReference type="Rhea" id="RHEA-COMP:10132"/>
        <dbReference type="Rhea" id="RHEA-COMP:11367"/>
        <dbReference type="Rhea" id="RHEA-COMP:11368"/>
        <dbReference type="ChEBI" id="CHEBI:29950"/>
        <dbReference type="ChEBI" id="CHEBI:82612"/>
        <dbReference type="ChEBI" id="CHEBI:85445"/>
        <dbReference type="ChEBI" id="CHEBI:85448"/>
        <dbReference type="EC" id="2.1.1.63"/>
    </reaction>
</comment>
<comment type="catalytic activity">
    <reaction evidence="1">
        <text>a 4-O-methyl-thymidine in DNA + L-cysteinyl-[protein] = a thymidine in DNA + S-methyl-L-cysteinyl-[protein]</text>
        <dbReference type="Rhea" id="RHEA:53428"/>
        <dbReference type="Rhea" id="RHEA-COMP:10131"/>
        <dbReference type="Rhea" id="RHEA-COMP:10132"/>
        <dbReference type="Rhea" id="RHEA-COMP:13555"/>
        <dbReference type="Rhea" id="RHEA-COMP:13556"/>
        <dbReference type="ChEBI" id="CHEBI:29950"/>
        <dbReference type="ChEBI" id="CHEBI:82612"/>
        <dbReference type="ChEBI" id="CHEBI:137386"/>
        <dbReference type="ChEBI" id="CHEBI:137387"/>
        <dbReference type="EC" id="2.1.1.63"/>
    </reaction>
</comment>
<dbReference type="PANTHER" id="PTHR10815:SF13">
    <property type="entry name" value="METHYLATED-DNA--PROTEIN-CYSTEINE METHYLTRANSFERASE"/>
    <property type="match status" value="1"/>
</dbReference>
<keyword evidence="5 10" id="KW-0808">Transferase</keyword>
<dbReference type="FunFam" id="1.10.10.10:FF:000214">
    <property type="entry name" value="Methylated-DNA--protein-cysteine methyltransferase"/>
    <property type="match status" value="1"/>
</dbReference>
<evidence type="ECO:0000256" key="4">
    <source>
        <dbReference type="ARBA" id="ARBA00022603"/>
    </source>
</evidence>
<protein>
    <recommendedName>
        <fullName evidence="3">methylated-DNA--[protein]-cysteine S-methyltransferase</fullName>
        <ecNumber evidence="3">2.1.1.63</ecNumber>
    </recommendedName>
</protein>
<dbReference type="GO" id="GO:0006281">
    <property type="term" value="P:DNA repair"/>
    <property type="evidence" value="ECO:0007669"/>
    <property type="project" value="UniProtKB-KW"/>
</dbReference>
<keyword evidence="4 10" id="KW-0489">Methyltransferase</keyword>